<dbReference type="InterPro" id="IPR001173">
    <property type="entry name" value="Glyco_trans_2-like"/>
</dbReference>
<keyword evidence="7" id="KW-1185">Reference proteome</keyword>
<dbReference type="EMBL" id="BSEV01000011">
    <property type="protein sequence ID" value="GLK11383.1"/>
    <property type="molecule type" value="Genomic_DNA"/>
</dbReference>
<feature type="domain" description="Death" evidence="5">
    <location>
        <begin position="246"/>
        <end position="318"/>
    </location>
</feature>
<dbReference type="PANTHER" id="PTHR43179:SF12">
    <property type="entry name" value="GALACTOFURANOSYLTRANSFERASE GLFT2"/>
    <property type="match status" value="1"/>
</dbReference>
<evidence type="ECO:0000256" key="1">
    <source>
        <dbReference type="ARBA" id="ARBA00004776"/>
    </source>
</evidence>
<dbReference type="AlphaFoldDB" id="A0A9W6MF11"/>
<evidence type="ECO:0000256" key="4">
    <source>
        <dbReference type="ARBA" id="ARBA00022679"/>
    </source>
</evidence>
<dbReference type="PROSITE" id="PS50017">
    <property type="entry name" value="DEATH_DOMAIN"/>
    <property type="match status" value="1"/>
</dbReference>
<dbReference type="InterPro" id="IPR032710">
    <property type="entry name" value="NTF2-like_dom_sf"/>
</dbReference>
<comment type="caution">
    <text evidence="6">The sequence shown here is derived from an EMBL/GenBank/DDBJ whole genome shotgun (WGS) entry which is preliminary data.</text>
</comment>
<name>A0A9W6MF11_9ACTN</name>
<organism evidence="6 7">
    <name type="scientific">Streptosporangium carneum</name>
    <dbReference type="NCBI Taxonomy" id="47481"/>
    <lineage>
        <taxon>Bacteria</taxon>
        <taxon>Bacillati</taxon>
        <taxon>Actinomycetota</taxon>
        <taxon>Actinomycetes</taxon>
        <taxon>Streptosporangiales</taxon>
        <taxon>Streptosporangiaceae</taxon>
        <taxon>Streptosporangium</taxon>
    </lineage>
</organism>
<evidence type="ECO:0000259" key="5">
    <source>
        <dbReference type="PROSITE" id="PS50017"/>
    </source>
</evidence>
<comment type="pathway">
    <text evidence="1">Cell wall biogenesis; cell wall polysaccharide biosynthesis.</text>
</comment>
<evidence type="ECO:0000313" key="6">
    <source>
        <dbReference type="EMBL" id="GLK11383.1"/>
    </source>
</evidence>
<dbReference type="SUPFAM" id="SSF53448">
    <property type="entry name" value="Nucleotide-diphospho-sugar transferases"/>
    <property type="match status" value="1"/>
</dbReference>
<gene>
    <name evidence="6" type="ORF">GCM10017600_47900</name>
</gene>
<proteinExistence type="inferred from homology"/>
<accession>A0A9W6MF11</accession>
<keyword evidence="4" id="KW-0808">Transferase</keyword>
<evidence type="ECO:0000256" key="2">
    <source>
        <dbReference type="ARBA" id="ARBA00006739"/>
    </source>
</evidence>
<dbReference type="Pfam" id="PF00535">
    <property type="entry name" value="Glycos_transf_2"/>
    <property type="match status" value="1"/>
</dbReference>
<protein>
    <recommendedName>
        <fullName evidence="5">Death domain-containing protein</fullName>
    </recommendedName>
</protein>
<sequence length="583" mass="64845">MRAGETPPRISVVIPTYNRGEQLRRALEQLTLQRLPGDEFEVVVSDDGSSDTTRQVAESFADRLRIVYHFQEDRGFRAAGARNAGARLASAPILAFLDSGVLAGPDCLAHHLAAHATGERVAVVGHTHGYNPENPMPGLAEVIDRLPPEEVYARFHDRPAFLDLRVALLAEHDGDLNRRAVPWQFFWTGNCSIRADDFWAVGGFDEDFHGWGGEDLELGFRIVRHGLPFRVVPGAWVVNMPHDRDLAANWAHFTRNMGLFLDRHREPVVELGAVLIAGWRFWDWDEEYRALEAWRHRARDTDVSDEVAEALRRTGRDDGDGVVVVGAGGRLPASLPPSAVVLDFDRELLDRALAGGRHTGHHAIGLRTPLADRSADTVIITSRLAGLWEGWGGELLAEARRVGREVHMSRQLRSRQLRQERVSRMPAEVSPWGRSSEILAVAGLDEDVSYYRQFTAEDEKAVLTVPMRIQAAWASNDPDAFANAFAERGSLLMRDTQLTSREEIRAYMSAGFDGPLRGARVKGWPLSVDFLSEDVAMAVTEGGIIRRGETEIAPENRIRATWVVVRQPDGEVLLLSHHSSPIG</sequence>
<reference evidence="6" key="2">
    <citation type="submission" date="2023-01" db="EMBL/GenBank/DDBJ databases">
        <authorList>
            <person name="Sun Q."/>
            <person name="Evtushenko L."/>
        </authorList>
    </citation>
    <scope>NUCLEOTIDE SEQUENCE</scope>
    <source>
        <strain evidence="6">VKM Ac-2007</strain>
    </source>
</reference>
<dbReference type="InterPro" id="IPR027791">
    <property type="entry name" value="Galactosyl_T_C"/>
</dbReference>
<dbReference type="Gene3D" id="3.10.450.50">
    <property type="match status" value="1"/>
</dbReference>
<reference evidence="6" key="1">
    <citation type="journal article" date="2014" name="Int. J. Syst. Evol. Microbiol.">
        <title>Complete genome sequence of Corynebacterium casei LMG S-19264T (=DSM 44701T), isolated from a smear-ripened cheese.</title>
        <authorList>
            <consortium name="US DOE Joint Genome Institute (JGI-PGF)"/>
            <person name="Walter F."/>
            <person name="Albersmeier A."/>
            <person name="Kalinowski J."/>
            <person name="Ruckert C."/>
        </authorList>
    </citation>
    <scope>NUCLEOTIDE SEQUENCE</scope>
    <source>
        <strain evidence="6">VKM Ac-2007</strain>
    </source>
</reference>
<dbReference type="InterPro" id="IPR029044">
    <property type="entry name" value="Nucleotide-diphossugar_trans"/>
</dbReference>
<dbReference type="SUPFAM" id="SSF54427">
    <property type="entry name" value="NTF2-like"/>
    <property type="match status" value="1"/>
</dbReference>
<dbReference type="NCBIfam" id="TIGR02246">
    <property type="entry name" value="SgcJ/EcaC family oxidoreductase"/>
    <property type="match status" value="1"/>
</dbReference>
<keyword evidence="3" id="KW-0328">Glycosyltransferase</keyword>
<dbReference type="GO" id="GO:0007165">
    <property type="term" value="P:signal transduction"/>
    <property type="evidence" value="ECO:0007669"/>
    <property type="project" value="InterPro"/>
</dbReference>
<dbReference type="Pfam" id="PF02709">
    <property type="entry name" value="Glyco_transf_7C"/>
    <property type="match status" value="1"/>
</dbReference>
<dbReference type="InterPro" id="IPR000488">
    <property type="entry name" value="Death_dom"/>
</dbReference>
<dbReference type="Proteomes" id="UP001143474">
    <property type="component" value="Unassembled WGS sequence"/>
</dbReference>
<evidence type="ECO:0000256" key="3">
    <source>
        <dbReference type="ARBA" id="ARBA00022676"/>
    </source>
</evidence>
<evidence type="ECO:0000313" key="7">
    <source>
        <dbReference type="Proteomes" id="UP001143474"/>
    </source>
</evidence>
<comment type="similarity">
    <text evidence="2">Belongs to the glycosyltransferase 2 family.</text>
</comment>
<dbReference type="GO" id="GO:0016757">
    <property type="term" value="F:glycosyltransferase activity"/>
    <property type="evidence" value="ECO:0007669"/>
    <property type="project" value="UniProtKB-KW"/>
</dbReference>
<dbReference type="InterPro" id="IPR011944">
    <property type="entry name" value="Steroid_delta5-4_isomerase"/>
</dbReference>
<dbReference type="PANTHER" id="PTHR43179">
    <property type="entry name" value="RHAMNOSYLTRANSFERASE WBBL"/>
    <property type="match status" value="1"/>
</dbReference>
<dbReference type="RefSeq" id="WP_271219768.1">
    <property type="nucleotide sequence ID" value="NZ_BAAAVD010000049.1"/>
</dbReference>
<dbReference type="Gene3D" id="3.90.550.10">
    <property type="entry name" value="Spore Coat Polysaccharide Biosynthesis Protein SpsA, Chain A"/>
    <property type="match status" value="1"/>
</dbReference>